<name>A0A6J4K7J1_9CHLR</name>
<dbReference type="EMBL" id="CADCTC010000276">
    <property type="protein sequence ID" value="CAA9297576.1"/>
    <property type="molecule type" value="Genomic_DNA"/>
</dbReference>
<evidence type="ECO:0008006" key="2">
    <source>
        <dbReference type="Google" id="ProtNLM"/>
    </source>
</evidence>
<reference evidence="1" key="1">
    <citation type="submission" date="2020-02" db="EMBL/GenBank/DDBJ databases">
        <authorList>
            <person name="Meier V. D."/>
        </authorList>
    </citation>
    <scope>NUCLEOTIDE SEQUENCE</scope>
    <source>
        <strain evidence="1">AVDCRST_MAG77</strain>
    </source>
</reference>
<proteinExistence type="predicted"/>
<gene>
    <name evidence="1" type="ORF">AVDCRST_MAG77-5294</name>
</gene>
<dbReference type="AlphaFoldDB" id="A0A6J4K7J1"/>
<accession>A0A6J4K7J1</accession>
<evidence type="ECO:0000313" key="1">
    <source>
        <dbReference type="EMBL" id="CAA9297576.1"/>
    </source>
</evidence>
<organism evidence="1">
    <name type="scientific">uncultured Chloroflexota bacterium</name>
    <dbReference type="NCBI Taxonomy" id="166587"/>
    <lineage>
        <taxon>Bacteria</taxon>
        <taxon>Bacillati</taxon>
        <taxon>Chloroflexota</taxon>
        <taxon>environmental samples</taxon>
    </lineage>
</organism>
<sequence length="507" mass="54521">MKSRAFDPPLKVVVGDGLTLYVKGATTDRTGLGVAASIEVWNDKLCFQDLVHLSNDLARRRCARAVEEAGSGYATAKQVLDVLLPLANQVEQKLRAEDVAPGEAPTERTPETVDSLHQQAQPLLADPQLLDRAYATLGALGLVGERRTALTTFLAAVSRLLERPVSVIIKGPSSGGKSFTLERVLALLPPSAFVNYTSVSPKYLAYSTDDLRHRIVVLFEASGVAGDMGAYIMRSLLSEGRLHIGTVEKAEDGSIASREVVKEGPTALFTTTTRHSIDAELETRALPLSVDDDPKHSAAILQRAAAAFTGNEDAAPDLAPWHALQDWLDAAGERRVRIPYAPTLAALVPCRSVRIRRDIGKLLTLICACAVLHQEQRDRAGDGAIVASLDDYAIVRDLMAEFFAVAQSDGLTQPQRQAVEAVTTLCDEAGAHETGVPLARVAERLGLDKSAASRRLSNPLKLGFLKNLETRKGGHHQAMYVPGEPLPALVTVLPLKEAVAGLREVDL</sequence>
<protein>
    <recommendedName>
        <fullName evidence="2">DNA primase</fullName>
    </recommendedName>
</protein>